<feature type="compositionally biased region" description="Acidic residues" evidence="3">
    <location>
        <begin position="238"/>
        <end position="250"/>
    </location>
</feature>
<name>A0A2S6C4Q0_9PEZI</name>
<keyword evidence="5" id="KW-1185">Reference proteome</keyword>
<evidence type="ECO:0008006" key="6">
    <source>
        <dbReference type="Google" id="ProtNLM"/>
    </source>
</evidence>
<dbReference type="SUPFAM" id="SSF143113">
    <property type="entry name" value="NAP-like"/>
    <property type="match status" value="1"/>
</dbReference>
<dbReference type="STRING" id="357750.A0A2S6C4Q0"/>
<proteinExistence type="inferred from homology"/>
<dbReference type="PANTHER" id="PTHR11875">
    <property type="entry name" value="TESTIS-SPECIFIC Y-ENCODED PROTEIN"/>
    <property type="match status" value="1"/>
</dbReference>
<evidence type="ECO:0000256" key="3">
    <source>
        <dbReference type="SAM" id="MobiDB-lite"/>
    </source>
</evidence>
<evidence type="ECO:0000256" key="1">
    <source>
        <dbReference type="ARBA" id="ARBA00009947"/>
    </source>
</evidence>
<dbReference type="Pfam" id="PF00956">
    <property type="entry name" value="NAP"/>
    <property type="match status" value="1"/>
</dbReference>
<dbReference type="EMBL" id="PNEN01000558">
    <property type="protein sequence ID" value="PPJ54702.1"/>
    <property type="molecule type" value="Genomic_DNA"/>
</dbReference>
<dbReference type="GO" id="GO:0005634">
    <property type="term" value="C:nucleus"/>
    <property type="evidence" value="ECO:0007669"/>
    <property type="project" value="InterPro"/>
</dbReference>
<comment type="caution">
    <text evidence="4">The sequence shown here is derived from an EMBL/GenBank/DDBJ whole genome shotgun (WGS) entry which is preliminary data.</text>
</comment>
<protein>
    <recommendedName>
        <fullName evidence="6">Nap family protein</fullName>
    </recommendedName>
</protein>
<dbReference type="GO" id="GO:0006334">
    <property type="term" value="P:nucleosome assembly"/>
    <property type="evidence" value="ECO:0007669"/>
    <property type="project" value="InterPro"/>
</dbReference>
<feature type="region of interest" description="Disordered" evidence="3">
    <location>
        <begin position="218"/>
        <end position="250"/>
    </location>
</feature>
<organism evidence="4 5">
    <name type="scientific">Cercospora berteroae</name>
    <dbReference type="NCBI Taxonomy" id="357750"/>
    <lineage>
        <taxon>Eukaryota</taxon>
        <taxon>Fungi</taxon>
        <taxon>Dikarya</taxon>
        <taxon>Ascomycota</taxon>
        <taxon>Pezizomycotina</taxon>
        <taxon>Dothideomycetes</taxon>
        <taxon>Dothideomycetidae</taxon>
        <taxon>Mycosphaerellales</taxon>
        <taxon>Mycosphaerellaceae</taxon>
        <taxon>Cercospora</taxon>
    </lineage>
</organism>
<sequence>MAENEEISQVTYEELASIEGEFEEIDNEIMKKQYELSKAAYTKRATAITKIPTFWPLVIEASPPEIDGFVHPQDSKIFAESLTNISVTRHELDSTPQGHPRSVTITFEFKENSAFSNKTLEKKFWYRRARDGWVGLVSEPVKINWKKGQDLTEGLTDAAVALFEARKKTGDLTNKGLPEYTALKKKLEHSNGQNTSFFSWFGFVSSRRWVSAEEAEKAEKEHQARWEKRKKGEKVEMPEEEEEDDDEEEMYGDQAVEVFDNGDDLATTLAEEIWPNAIKYFTQAQEMDDAELSEMDFEDMDEDEEDGEDQPVDIRALVADKGGKGKRQSGVGPPAKKQKK</sequence>
<dbReference type="Gene3D" id="3.30.1120.90">
    <property type="entry name" value="Nucleosome assembly protein"/>
    <property type="match status" value="1"/>
</dbReference>
<feature type="region of interest" description="Disordered" evidence="3">
    <location>
        <begin position="285"/>
        <end position="340"/>
    </location>
</feature>
<reference evidence="5" key="1">
    <citation type="journal article" date="2017" name="bioRxiv">
        <title>Conservation of a gene cluster reveals novel cercosporin biosynthetic mechanisms and extends production to the genus Colletotrichum.</title>
        <authorList>
            <person name="de Jonge R."/>
            <person name="Ebert M.K."/>
            <person name="Huitt-Roehl C.R."/>
            <person name="Pal P."/>
            <person name="Suttle J.C."/>
            <person name="Spanner R.E."/>
            <person name="Neubauer J.D."/>
            <person name="Jurick W.M.II."/>
            <person name="Stott K.A."/>
            <person name="Secor G.A."/>
            <person name="Thomma B.P.H.J."/>
            <person name="Van de Peer Y."/>
            <person name="Townsend C.A."/>
            <person name="Bolton M.D."/>
        </authorList>
    </citation>
    <scope>NUCLEOTIDE SEQUENCE [LARGE SCALE GENOMIC DNA]</scope>
    <source>
        <strain evidence="5">CBS538.71</strain>
    </source>
</reference>
<accession>A0A2S6C4Q0</accession>
<comment type="similarity">
    <text evidence="1 2">Belongs to the nucleosome assembly protein (NAP) family.</text>
</comment>
<gene>
    <name evidence="4" type="ORF">CBER1_05997</name>
</gene>
<evidence type="ECO:0000256" key="2">
    <source>
        <dbReference type="RuleBase" id="RU003876"/>
    </source>
</evidence>
<dbReference type="InterPro" id="IPR002164">
    <property type="entry name" value="NAP_family"/>
</dbReference>
<evidence type="ECO:0000313" key="4">
    <source>
        <dbReference type="EMBL" id="PPJ54702.1"/>
    </source>
</evidence>
<dbReference type="AlphaFoldDB" id="A0A2S6C4Q0"/>
<dbReference type="Proteomes" id="UP000237631">
    <property type="component" value="Unassembled WGS sequence"/>
</dbReference>
<dbReference type="OrthoDB" id="19419at2759"/>
<dbReference type="InterPro" id="IPR037231">
    <property type="entry name" value="NAP-like_sf"/>
</dbReference>
<evidence type="ECO:0000313" key="5">
    <source>
        <dbReference type="Proteomes" id="UP000237631"/>
    </source>
</evidence>
<feature type="compositionally biased region" description="Acidic residues" evidence="3">
    <location>
        <begin position="286"/>
        <end position="311"/>
    </location>
</feature>